<reference evidence="1 2" key="1">
    <citation type="journal article" date="2015" name="Environ. Microbiol.">
        <title>Genome analyses suggest the presence of polyploidy and recent human-driven expansions in eight global populations of the honeybee pathogen Nosema ceranae.</title>
        <authorList>
            <person name="Pelin A."/>
            <person name="Selman M."/>
            <person name="Aris-Brosou S."/>
            <person name="Farinelli L."/>
            <person name="Corradi N."/>
        </authorList>
    </citation>
    <scope>NUCLEOTIDE SEQUENCE [LARGE SCALE GENOMIC DNA]</scope>
    <source>
        <strain evidence="1 2">PA08 1199</strain>
    </source>
</reference>
<proteinExistence type="predicted"/>
<organism evidence="1 2">
    <name type="scientific">Vairimorpha ceranae</name>
    <dbReference type="NCBI Taxonomy" id="40302"/>
    <lineage>
        <taxon>Eukaryota</taxon>
        <taxon>Fungi</taxon>
        <taxon>Fungi incertae sedis</taxon>
        <taxon>Microsporidia</taxon>
        <taxon>Nosematidae</taxon>
        <taxon>Vairimorpha</taxon>
    </lineage>
</organism>
<dbReference type="AlphaFoldDB" id="A0A0F9WET4"/>
<evidence type="ECO:0000313" key="1">
    <source>
        <dbReference type="EMBL" id="KKO75300.1"/>
    </source>
</evidence>
<comment type="caution">
    <text evidence="1">The sequence shown here is derived from an EMBL/GenBank/DDBJ whole genome shotgun (WGS) entry which is preliminary data.</text>
</comment>
<evidence type="ECO:0000313" key="2">
    <source>
        <dbReference type="Proteomes" id="UP000034350"/>
    </source>
</evidence>
<dbReference type="VEuPathDB" id="MicrosporidiaDB:NCER_100119"/>
<name>A0A0F9WET4_9MICR</name>
<accession>A0A0F9WET4</accession>
<dbReference type="GeneID" id="36319727"/>
<dbReference type="RefSeq" id="XP_024331042.1">
    <property type="nucleotide sequence ID" value="XM_024474799.1"/>
</dbReference>
<dbReference type="VEuPathDB" id="MicrosporidiaDB:G9O61_00g009400"/>
<dbReference type="VEuPathDB" id="MicrosporidiaDB:AAJ76_2500025871"/>
<sequence>MFYLLILCRCISDTLKNLVSLLQDDTIAVKTLDTISNTQIEHLIFIIDNTQQLKKRNVIMYLYDDKVAIKIIDSSETTKKIKKCTISQNVYNFENFTESMAGDFATFFKIQVSSQIDFEDYDLFIDVCPKNNEFSKLDKIQKIEILIIRSICLSKHIMIRPINMFIKLYYNDKLWFVNFYKQYINSKTFVYLMDPKSDFINNLLCQRNGADCVDSLQDINQQEDIFILNIIKEMRNDFEVCKLNFDILFNSEIKFNIKNYPVISYSVYINIIYSLQQITKRNDLKKLKNILNINLEDILEYNYLKFNITKYKLKDAFEVLKDMNSKMLLLRNAYFIDLDDVSRYLIGQISRELEDKYNFCLFYAFSHGKKTRKKLRNDFYNTIMQIFISLRAKINLCFYILNEKHNAASYEYFSEAISRLELRSYSLSNLKRDFDILKDAQASFLCKDTERYLYSEEILNFLALYSDFE</sequence>
<dbReference type="EMBL" id="JPQZ01000025">
    <property type="protein sequence ID" value="KKO75300.1"/>
    <property type="molecule type" value="Genomic_DNA"/>
</dbReference>
<dbReference type="Proteomes" id="UP000034350">
    <property type="component" value="Unassembled WGS sequence"/>
</dbReference>
<keyword evidence="2" id="KW-1185">Reference proteome</keyword>
<gene>
    <name evidence="1" type="ORF">AAJ76_2500025871</name>
</gene>
<protein>
    <submittedName>
        <fullName evidence="1">Uncharacterized protein</fullName>
    </submittedName>
</protein>